<dbReference type="EMBL" id="DYWT01000011">
    <property type="protein sequence ID" value="HJF30288.1"/>
    <property type="molecule type" value="Genomic_DNA"/>
</dbReference>
<reference evidence="3" key="1">
    <citation type="journal article" date="2021" name="PeerJ">
        <title>Extensive microbial diversity within the chicken gut microbiome revealed by metagenomics and culture.</title>
        <authorList>
            <person name="Gilroy R."/>
            <person name="Ravi A."/>
            <person name="Getino M."/>
            <person name="Pursley I."/>
            <person name="Horton D.L."/>
            <person name="Alikhan N.F."/>
            <person name="Baker D."/>
            <person name="Gharbi K."/>
            <person name="Hall N."/>
            <person name="Watson M."/>
            <person name="Adriaenssens E.M."/>
            <person name="Foster-Nyarko E."/>
            <person name="Jarju S."/>
            <person name="Secka A."/>
            <person name="Antonio M."/>
            <person name="Oren A."/>
            <person name="Chaudhuri R.R."/>
            <person name="La Ragione R."/>
            <person name="Hildebrand F."/>
            <person name="Pallen M.J."/>
        </authorList>
    </citation>
    <scope>NUCLEOTIDE SEQUENCE</scope>
    <source>
        <strain evidence="3">CHK171-7178</strain>
    </source>
</reference>
<proteinExistence type="predicted"/>
<name>A0A921FV60_SPOPS</name>
<dbReference type="Gene3D" id="3.40.50.1820">
    <property type="entry name" value="alpha/beta hydrolase"/>
    <property type="match status" value="1"/>
</dbReference>
<dbReference type="PANTHER" id="PTHR48081">
    <property type="entry name" value="AB HYDROLASE SUPERFAMILY PROTEIN C4A8.06C"/>
    <property type="match status" value="1"/>
</dbReference>
<sequence>MKSIIERNVKRIYYGEDENHFGDLRIPEGDGPFPVAIVIHGGFWRATIDLEHINPFAQALAEKGIATWNIEYRRVGVKGGGWPNTFLDCAKATDYVKTLAESYPLDMESVITIGHSAGGHLALWLAARHKLSSDSELKSGLEPLLLKGAVSLAGVSDLALMHDIHQWKDTMFGIIDNPTRDFMGGSPENLKNRYEQGSPKSLLPIGVPLVLIHGSLDVNVPIGMSEQFEGTAKFAGDTVLFIPIPHAEHFELIVPESAVWPVIWDSFNGLLNN</sequence>
<evidence type="ECO:0000313" key="3">
    <source>
        <dbReference type="EMBL" id="HJF30288.1"/>
    </source>
</evidence>
<dbReference type="GO" id="GO:0016787">
    <property type="term" value="F:hydrolase activity"/>
    <property type="evidence" value="ECO:0007669"/>
    <property type="project" value="UniProtKB-KW"/>
</dbReference>
<evidence type="ECO:0000259" key="2">
    <source>
        <dbReference type="Pfam" id="PF20434"/>
    </source>
</evidence>
<keyword evidence="1 3" id="KW-0378">Hydrolase</keyword>
<dbReference type="Pfam" id="PF20434">
    <property type="entry name" value="BD-FAE"/>
    <property type="match status" value="1"/>
</dbReference>
<evidence type="ECO:0000256" key="1">
    <source>
        <dbReference type="ARBA" id="ARBA00022801"/>
    </source>
</evidence>
<dbReference type="AlphaFoldDB" id="A0A921FV60"/>
<comment type="caution">
    <text evidence="3">The sequence shown here is derived from an EMBL/GenBank/DDBJ whole genome shotgun (WGS) entry which is preliminary data.</text>
</comment>
<dbReference type="InterPro" id="IPR049492">
    <property type="entry name" value="BD-FAE-like_dom"/>
</dbReference>
<reference evidence="3" key="2">
    <citation type="submission" date="2021-09" db="EMBL/GenBank/DDBJ databases">
        <authorList>
            <person name="Gilroy R."/>
        </authorList>
    </citation>
    <scope>NUCLEOTIDE SEQUENCE</scope>
    <source>
        <strain evidence="3">CHK171-7178</strain>
    </source>
</reference>
<evidence type="ECO:0000313" key="4">
    <source>
        <dbReference type="Proteomes" id="UP000698173"/>
    </source>
</evidence>
<gene>
    <name evidence="3" type="ORF">K8V56_00740</name>
</gene>
<dbReference type="InterPro" id="IPR029058">
    <property type="entry name" value="AB_hydrolase_fold"/>
</dbReference>
<feature type="domain" description="BD-FAE-like" evidence="2">
    <location>
        <begin position="28"/>
        <end position="229"/>
    </location>
</feature>
<dbReference type="InterPro" id="IPR050300">
    <property type="entry name" value="GDXG_lipolytic_enzyme"/>
</dbReference>
<dbReference type="Proteomes" id="UP000698173">
    <property type="component" value="Unassembled WGS sequence"/>
</dbReference>
<organism evidence="3 4">
    <name type="scientific">Sporosarcina psychrophila</name>
    <name type="common">Bacillus psychrophilus</name>
    <dbReference type="NCBI Taxonomy" id="1476"/>
    <lineage>
        <taxon>Bacteria</taxon>
        <taxon>Bacillati</taxon>
        <taxon>Bacillota</taxon>
        <taxon>Bacilli</taxon>
        <taxon>Bacillales</taxon>
        <taxon>Caryophanaceae</taxon>
        <taxon>Sporosarcina</taxon>
    </lineage>
</organism>
<dbReference type="SUPFAM" id="SSF53474">
    <property type="entry name" value="alpha/beta-Hydrolases"/>
    <property type="match status" value="1"/>
</dbReference>
<accession>A0A921FV60</accession>
<protein>
    <submittedName>
        <fullName evidence="3">Alpha/beta hydrolase</fullName>
    </submittedName>
</protein>